<feature type="transmembrane region" description="Helical" evidence="8">
    <location>
        <begin position="12"/>
        <end position="33"/>
    </location>
</feature>
<dbReference type="Pfam" id="PF07690">
    <property type="entry name" value="MFS_1"/>
    <property type="match status" value="1"/>
</dbReference>
<dbReference type="PANTHER" id="PTHR43528">
    <property type="entry name" value="ALPHA-KETOGLUTARATE PERMEASE"/>
    <property type="match status" value="1"/>
</dbReference>
<evidence type="ECO:0000256" key="5">
    <source>
        <dbReference type="ARBA" id="ARBA00022847"/>
    </source>
</evidence>
<evidence type="ECO:0000256" key="7">
    <source>
        <dbReference type="ARBA" id="ARBA00023136"/>
    </source>
</evidence>
<comment type="subcellular location">
    <subcellularLocation>
        <location evidence="1">Cell inner membrane</location>
        <topology evidence="1">Multi-pass membrane protein</topology>
    </subcellularLocation>
</comment>
<keyword evidence="4 8" id="KW-0812">Transmembrane</keyword>
<dbReference type="PROSITE" id="PS50850">
    <property type="entry name" value="MFS"/>
    <property type="match status" value="1"/>
</dbReference>
<dbReference type="EMBL" id="RXFM01000022">
    <property type="protein sequence ID" value="RST69796.1"/>
    <property type="molecule type" value="Genomic_DNA"/>
</dbReference>
<protein>
    <submittedName>
        <fullName evidence="10">MFS transporter</fullName>
    </submittedName>
</protein>
<name>A0A3R9ZRA9_9RICK</name>
<evidence type="ECO:0000256" key="4">
    <source>
        <dbReference type="ARBA" id="ARBA00022692"/>
    </source>
</evidence>
<organism evidence="10 11">
    <name type="scientific">Candidatus Aquarickettsia rohweri</name>
    <dbReference type="NCBI Taxonomy" id="2602574"/>
    <lineage>
        <taxon>Bacteria</taxon>
        <taxon>Pseudomonadati</taxon>
        <taxon>Pseudomonadota</taxon>
        <taxon>Alphaproteobacteria</taxon>
        <taxon>Rickettsiales</taxon>
        <taxon>Candidatus Midichloriaceae</taxon>
        <taxon>Candidatus Aquarickettsia</taxon>
    </lineage>
</organism>
<dbReference type="SUPFAM" id="SSF109604">
    <property type="entry name" value="HD-domain/PDEase-like"/>
    <property type="match status" value="1"/>
</dbReference>
<dbReference type="Gene3D" id="1.20.1250.20">
    <property type="entry name" value="MFS general substrate transporter like domains"/>
    <property type="match status" value="2"/>
</dbReference>
<keyword evidence="6 8" id="KW-1133">Transmembrane helix</keyword>
<evidence type="ECO:0000313" key="11">
    <source>
        <dbReference type="Proteomes" id="UP000279470"/>
    </source>
</evidence>
<evidence type="ECO:0000256" key="1">
    <source>
        <dbReference type="ARBA" id="ARBA00004429"/>
    </source>
</evidence>
<gene>
    <name evidence="10" type="ORF">EIC27_02365</name>
</gene>
<dbReference type="CDD" id="cd00077">
    <property type="entry name" value="HDc"/>
    <property type="match status" value="1"/>
</dbReference>
<proteinExistence type="predicted"/>
<evidence type="ECO:0000256" key="2">
    <source>
        <dbReference type="ARBA" id="ARBA00022448"/>
    </source>
</evidence>
<keyword evidence="5" id="KW-0769">Symport</keyword>
<feature type="transmembrane region" description="Helical" evidence="8">
    <location>
        <begin position="240"/>
        <end position="260"/>
    </location>
</feature>
<accession>A0A3R9ZRA9</accession>
<dbReference type="PANTHER" id="PTHR43528:SF7">
    <property type="entry name" value="MFS TRANSPORTER"/>
    <property type="match status" value="1"/>
</dbReference>
<dbReference type="InterPro" id="IPR036259">
    <property type="entry name" value="MFS_trans_sf"/>
</dbReference>
<feature type="transmembrane region" description="Helical" evidence="8">
    <location>
        <begin position="368"/>
        <end position="389"/>
    </location>
</feature>
<dbReference type="Proteomes" id="UP000279470">
    <property type="component" value="Unassembled WGS sequence"/>
</dbReference>
<keyword evidence="11" id="KW-1185">Reference proteome</keyword>
<feature type="transmembrane region" description="Helical" evidence="8">
    <location>
        <begin position="305"/>
        <end position="322"/>
    </location>
</feature>
<keyword evidence="3" id="KW-1003">Cell membrane</keyword>
<dbReference type="InterPro" id="IPR003607">
    <property type="entry name" value="HD/PDEase_dom"/>
</dbReference>
<keyword evidence="2" id="KW-0813">Transport</keyword>
<evidence type="ECO:0000256" key="8">
    <source>
        <dbReference type="SAM" id="Phobius"/>
    </source>
</evidence>
<comment type="caution">
    <text evidence="10">The sequence shown here is derived from an EMBL/GenBank/DDBJ whole genome shotgun (WGS) entry which is preliminary data.</text>
</comment>
<dbReference type="GO" id="GO:0005886">
    <property type="term" value="C:plasma membrane"/>
    <property type="evidence" value="ECO:0007669"/>
    <property type="project" value="UniProtKB-SubCell"/>
</dbReference>
<feature type="transmembrane region" description="Helical" evidence="8">
    <location>
        <begin position="182"/>
        <end position="201"/>
    </location>
</feature>
<evidence type="ECO:0000256" key="6">
    <source>
        <dbReference type="ARBA" id="ARBA00022989"/>
    </source>
</evidence>
<evidence type="ECO:0000256" key="3">
    <source>
        <dbReference type="ARBA" id="ARBA00022475"/>
    </source>
</evidence>
<dbReference type="AlphaFoldDB" id="A0A3R9ZRA9"/>
<dbReference type="Gene3D" id="1.10.3210.10">
    <property type="entry name" value="Hypothetical protein af1432"/>
    <property type="match status" value="1"/>
</dbReference>
<feature type="transmembrane region" description="Helical" evidence="8">
    <location>
        <begin position="53"/>
        <end position="77"/>
    </location>
</feature>
<dbReference type="GO" id="GO:0015293">
    <property type="term" value="F:symporter activity"/>
    <property type="evidence" value="ECO:0007669"/>
    <property type="project" value="UniProtKB-KW"/>
</dbReference>
<sequence>MNNKKLNKQQKEAVALLSIGTFLEYFDLMLYIHMAVLLNELFFPQTNPLTAQLITALTFSSTYLMRPVGGIVIGWIGDQLGRKSTIMLTMSLMACSCIIMANLPTYAEIGITASIVMVLCRMAQGFSSSCESIGAQIYLTEMFKPPQRYIYNQIIDISIRVGGLFALSVASFAISISLNWRFAFWFGAIIAVIGLIARTRLRETPEFANYKSRMKNKFKKIKILKKNFLKYEEKIDKKAVLAYFLLSFVFPVGLYTSFIYCGSFMKSHLGFTAEQVINQNLKVTFLLVLASVLIAYLVKKYHPLKIAQVTLIFFIIFLPFAPYCFNNISNSFSMLLLQLVFLSFVLNPDGSLSTALFKHFPVSKRFRIIAITFGISCPLSTITVSLSLIPLTNYFGYYCIWVIFLPVVIGYFWAIQYLRKLEIKKGSYLKYPNENPPKEDTALKEEDFNYDDLEDEYEPFKNKCKYSVQLLDTLNALSKEENNKVNIKLVEKSIIFAKKWHDKQMRKTGDHPYYWHPLSVANMVAEKYLKTDVIVASILHDVVEDSECTVELIEEKFNKRIAQIVDRLTRNRFINGKHIKLSLEKTLNNLQKLNDNEALFIKQMDRLHNLQTIEGLSLKKQKKMAKETNNSFIKLVAIIGDKLNIYGKVHLENKMFKYCNDILKRQKR</sequence>
<reference evidence="11" key="1">
    <citation type="submission" date="2018-11" db="EMBL/GenBank/DDBJ databases">
        <title>Phylogenetic, genomic, and biogeographic characterization of a novel and ubiquitous marine invertebrate-associated Rickettsiales parasite, Candidatus Marinoinvertebrata rohwerii, gen. nov., sp. nov.</title>
        <authorList>
            <person name="Klinges J.G."/>
            <person name="Rosales S.M."/>
            <person name="Mcminds R."/>
            <person name="Shaver E.C."/>
            <person name="Shantz A."/>
            <person name="Peters E.C."/>
            <person name="Burkepile D.E."/>
            <person name="Silliman B.R."/>
            <person name="Vega Thurber R.L."/>
        </authorList>
    </citation>
    <scope>NUCLEOTIDE SEQUENCE [LARGE SCALE GENOMIC DNA]</scope>
    <source>
        <strain evidence="11">a_cerv_44</strain>
    </source>
</reference>
<feature type="transmembrane region" description="Helical" evidence="8">
    <location>
        <begin position="280"/>
        <end position="298"/>
    </location>
</feature>
<evidence type="ECO:0000259" key="9">
    <source>
        <dbReference type="PROSITE" id="PS50850"/>
    </source>
</evidence>
<feature type="domain" description="Major facilitator superfamily (MFS) profile" evidence="9">
    <location>
        <begin position="13"/>
        <end position="422"/>
    </location>
</feature>
<feature type="transmembrane region" description="Helical" evidence="8">
    <location>
        <begin position="149"/>
        <end position="176"/>
    </location>
</feature>
<dbReference type="InterPro" id="IPR051084">
    <property type="entry name" value="H+-coupled_symporters"/>
</dbReference>
<dbReference type="Pfam" id="PF13328">
    <property type="entry name" value="HD_4"/>
    <property type="match status" value="1"/>
</dbReference>
<dbReference type="SUPFAM" id="SSF103473">
    <property type="entry name" value="MFS general substrate transporter"/>
    <property type="match status" value="1"/>
</dbReference>
<evidence type="ECO:0000313" key="10">
    <source>
        <dbReference type="EMBL" id="RST69796.1"/>
    </source>
</evidence>
<dbReference type="InterPro" id="IPR020846">
    <property type="entry name" value="MFS_dom"/>
</dbReference>
<feature type="transmembrane region" description="Helical" evidence="8">
    <location>
        <begin position="395"/>
        <end position="415"/>
    </location>
</feature>
<dbReference type="InterPro" id="IPR011701">
    <property type="entry name" value="MFS"/>
</dbReference>
<keyword evidence="7 8" id="KW-0472">Membrane</keyword>